<comment type="caution">
    <text evidence="1">The sequence shown here is derived from an EMBL/GenBank/DDBJ whole genome shotgun (WGS) entry which is preliminary data.</text>
</comment>
<evidence type="ECO:0000313" key="1">
    <source>
        <dbReference type="EMBL" id="MFM9331008.1"/>
    </source>
</evidence>
<dbReference type="EMBL" id="JBJURJ010000016">
    <property type="protein sequence ID" value="MFM9331008.1"/>
    <property type="molecule type" value="Genomic_DNA"/>
</dbReference>
<gene>
    <name evidence="1" type="ORF">ACI1P1_22200</name>
</gene>
<sequence>MKKTLITLAAATVLTLSISSSALAAQGVVEKGVNFRTSPSTSGSVIGLVKAGTTFEVLDQVNSYWVKANVNGQVGYLSTNYVKIDSSSPGNAAAGQGVVEKGVNFRTGPSTSSSVIGLVKAGTTFQIVEKVNSYWVKANINGQIGYLSTDYVSLGATAPSNPAPAPTPTPAPPEQASNIADRVIHHANNLIGVTKYKYGSNLPPTLLDCSSFTKFVFGIEGVNLKWGTKYQKDAGTAVSRSNLQKGDLIFFWTSSSGVIDHVGIYIGDGKIIHNTPSMNGVGISSITSGYWDTHYVSARRVL</sequence>
<accession>A0ACC7P1Y1</accession>
<proteinExistence type="predicted"/>
<reference evidence="1" key="1">
    <citation type="submission" date="2024-12" db="EMBL/GenBank/DDBJ databases">
        <authorList>
            <person name="Wu N."/>
        </authorList>
    </citation>
    <scope>NUCLEOTIDE SEQUENCE</scope>
    <source>
        <strain evidence="1">P15</strain>
    </source>
</reference>
<keyword evidence="2" id="KW-1185">Reference proteome</keyword>
<dbReference type="Proteomes" id="UP001631969">
    <property type="component" value="Unassembled WGS sequence"/>
</dbReference>
<protein>
    <submittedName>
        <fullName evidence="1">SH3 domain-containing protein</fullName>
    </submittedName>
</protein>
<evidence type="ECO:0000313" key="2">
    <source>
        <dbReference type="Proteomes" id="UP001631969"/>
    </source>
</evidence>
<name>A0ACC7P1Y1_9BACL</name>
<organism evidence="1 2">
    <name type="scientific">Paenibacillus mesotrionivorans</name>
    <dbReference type="NCBI Taxonomy" id="3160968"/>
    <lineage>
        <taxon>Bacteria</taxon>
        <taxon>Bacillati</taxon>
        <taxon>Bacillota</taxon>
        <taxon>Bacilli</taxon>
        <taxon>Bacillales</taxon>
        <taxon>Paenibacillaceae</taxon>
        <taxon>Paenibacillus</taxon>
    </lineage>
</organism>